<evidence type="ECO:0000259" key="1">
    <source>
        <dbReference type="Pfam" id="PF21787"/>
    </source>
</evidence>
<keyword evidence="4" id="KW-1185">Reference proteome</keyword>
<evidence type="ECO:0000313" key="3">
    <source>
        <dbReference type="EMBL" id="WAR04104.1"/>
    </source>
</evidence>
<dbReference type="Pfam" id="PF21787">
    <property type="entry name" value="TNP-like_RNaseH_N"/>
    <property type="match status" value="1"/>
</dbReference>
<feature type="domain" description="Transposable element P transposase-like RNase H" evidence="1">
    <location>
        <begin position="113"/>
        <end position="161"/>
    </location>
</feature>
<evidence type="ECO:0000259" key="2">
    <source>
        <dbReference type="Pfam" id="PF21788"/>
    </source>
</evidence>
<dbReference type="EMBL" id="CP111016">
    <property type="protein sequence ID" value="WAR04104.1"/>
    <property type="molecule type" value="Genomic_DNA"/>
</dbReference>
<dbReference type="InterPro" id="IPR048365">
    <property type="entry name" value="TNP-like_RNaseH_N"/>
</dbReference>
<sequence>MSEVNNLKIQLTNIQAEGQTLSDVESFELCDLMATCEEAKESTNKKRNEMASNYHYLVLIFSAYEALRQSGFIKLPTRTPLEFSHFTKSTTGIPSETKKRKKWTVSRGLEILAGYATNSITADFLYPIIWKAVLYVEKCAKLKVLCITCDGASSNMKFFKLHDDDRNDKSYYTMPYKNSRRLGTNNKNICWRHFVRLYEEHCQASVYSPCPKLTHAHVNLNAFSIMEAYLAAKVISGTVANTLEHTYREEVEETVVFLKKL</sequence>
<feature type="domain" description="Transposable element P transposase-like GTP-binding insertion" evidence="2">
    <location>
        <begin position="180"/>
        <end position="251"/>
    </location>
</feature>
<dbReference type="Proteomes" id="UP001164746">
    <property type="component" value="Chromosome 5"/>
</dbReference>
<accession>A0ABY7E4H3</accession>
<dbReference type="InterPro" id="IPR048366">
    <property type="entry name" value="TNP-like_GBD"/>
</dbReference>
<organism evidence="3 4">
    <name type="scientific">Mya arenaria</name>
    <name type="common">Soft-shell clam</name>
    <dbReference type="NCBI Taxonomy" id="6604"/>
    <lineage>
        <taxon>Eukaryota</taxon>
        <taxon>Metazoa</taxon>
        <taxon>Spiralia</taxon>
        <taxon>Lophotrochozoa</taxon>
        <taxon>Mollusca</taxon>
        <taxon>Bivalvia</taxon>
        <taxon>Autobranchia</taxon>
        <taxon>Heteroconchia</taxon>
        <taxon>Euheterodonta</taxon>
        <taxon>Imparidentia</taxon>
        <taxon>Neoheterodontei</taxon>
        <taxon>Myida</taxon>
        <taxon>Myoidea</taxon>
        <taxon>Myidae</taxon>
        <taxon>Mya</taxon>
    </lineage>
</organism>
<reference evidence="3" key="1">
    <citation type="submission" date="2022-11" db="EMBL/GenBank/DDBJ databases">
        <title>Centuries of genome instability and evolution in soft-shell clam transmissible cancer (bioRxiv).</title>
        <authorList>
            <person name="Hart S.F.M."/>
            <person name="Yonemitsu M.A."/>
            <person name="Giersch R.M."/>
            <person name="Beal B.F."/>
            <person name="Arriagada G."/>
            <person name="Davis B.W."/>
            <person name="Ostrander E.A."/>
            <person name="Goff S.P."/>
            <person name="Metzger M.J."/>
        </authorList>
    </citation>
    <scope>NUCLEOTIDE SEQUENCE</scope>
    <source>
        <strain evidence="3">MELC-2E11</strain>
        <tissue evidence="3">Siphon/mantle</tissue>
    </source>
</reference>
<gene>
    <name evidence="3" type="ORF">MAR_019473</name>
</gene>
<evidence type="ECO:0008006" key="5">
    <source>
        <dbReference type="Google" id="ProtNLM"/>
    </source>
</evidence>
<proteinExistence type="predicted"/>
<protein>
    <recommendedName>
        <fullName evidence="5">Transposase</fullName>
    </recommendedName>
</protein>
<dbReference type="Pfam" id="PF21788">
    <property type="entry name" value="TNP-like_GBD"/>
    <property type="match status" value="1"/>
</dbReference>
<evidence type="ECO:0000313" key="4">
    <source>
        <dbReference type="Proteomes" id="UP001164746"/>
    </source>
</evidence>
<name>A0ABY7E4H3_MYAAR</name>